<protein>
    <recommendedName>
        <fullName evidence="3">Mediator of RNA polymerase II transcription subunit 4</fullName>
    </recommendedName>
</protein>
<dbReference type="Proteomes" id="UP001301350">
    <property type="component" value="Unassembled WGS sequence"/>
</dbReference>
<evidence type="ECO:0008006" key="3">
    <source>
        <dbReference type="Google" id="ProtNLM"/>
    </source>
</evidence>
<dbReference type="EMBL" id="JANCYW010000003">
    <property type="protein sequence ID" value="KAK4535028.1"/>
    <property type="molecule type" value="Genomic_DNA"/>
</dbReference>
<comment type="caution">
    <text evidence="1">The sequence shown here is derived from an EMBL/GenBank/DDBJ whole genome shotgun (WGS) entry which is preliminary data.</text>
</comment>
<accession>A0AAV9ISI2</accession>
<evidence type="ECO:0000313" key="2">
    <source>
        <dbReference type="Proteomes" id="UP001301350"/>
    </source>
</evidence>
<dbReference type="AlphaFoldDB" id="A0AAV9ISI2"/>
<sequence length="169" mass="18144">MGTPVEAHSIHGNGGVEYGLSARDAARECLIECAALVGRLVELAGRLVREPARRADTAPADQTGQQLLGVAEQLAQQQGVLEGAVQRLVAHWRTVSRVAALRRAVAAEDAQIARLREALYQVDDVLTEKGVDEMDSAVRSGRQVSVSGALRLAERFPRIGGNEPPYPPF</sequence>
<gene>
    <name evidence="1" type="ORF">CDCA_CDCA03G1053</name>
</gene>
<keyword evidence="2" id="KW-1185">Reference proteome</keyword>
<evidence type="ECO:0000313" key="1">
    <source>
        <dbReference type="EMBL" id="KAK4535028.1"/>
    </source>
</evidence>
<proteinExistence type="predicted"/>
<name>A0AAV9ISI2_CYACA</name>
<reference evidence="1 2" key="1">
    <citation type="submission" date="2022-07" db="EMBL/GenBank/DDBJ databases">
        <title>Genome-wide signatures of adaptation to extreme environments.</title>
        <authorList>
            <person name="Cho C.H."/>
            <person name="Yoon H.S."/>
        </authorList>
    </citation>
    <scope>NUCLEOTIDE SEQUENCE [LARGE SCALE GENOMIC DNA]</scope>
    <source>
        <strain evidence="1 2">DBV 063 E5</strain>
    </source>
</reference>
<organism evidence="1 2">
    <name type="scientific">Cyanidium caldarium</name>
    <name type="common">Red alga</name>
    <dbReference type="NCBI Taxonomy" id="2771"/>
    <lineage>
        <taxon>Eukaryota</taxon>
        <taxon>Rhodophyta</taxon>
        <taxon>Bangiophyceae</taxon>
        <taxon>Cyanidiales</taxon>
        <taxon>Cyanidiaceae</taxon>
        <taxon>Cyanidium</taxon>
    </lineage>
</organism>